<evidence type="ECO:0000256" key="1">
    <source>
        <dbReference type="ARBA" id="ARBA00006479"/>
    </source>
</evidence>
<reference evidence="3" key="1">
    <citation type="journal article" date="2019" name="Int. J. Syst. Evol. Microbiol.">
        <title>The Global Catalogue of Microorganisms (GCM) 10K type strain sequencing project: providing services to taxonomists for standard genome sequencing and annotation.</title>
        <authorList>
            <consortium name="The Broad Institute Genomics Platform"/>
            <consortium name="The Broad Institute Genome Sequencing Center for Infectious Disease"/>
            <person name="Wu L."/>
            <person name="Ma J."/>
        </authorList>
    </citation>
    <scope>NUCLEOTIDE SEQUENCE [LARGE SCALE GENOMIC DNA]</scope>
    <source>
        <strain evidence="3">JCM 4087</strain>
    </source>
</reference>
<dbReference type="PANTHER" id="PTHR18964:SF149">
    <property type="entry name" value="BIFUNCTIONAL UDP-N-ACETYLGLUCOSAMINE 2-EPIMERASE_N-ACETYLMANNOSAMINE KINASE"/>
    <property type="match status" value="1"/>
</dbReference>
<accession>A0ABW1EGW3</accession>
<dbReference type="EMBL" id="JBHSPH010000003">
    <property type="protein sequence ID" value="MFC5863072.1"/>
    <property type="molecule type" value="Genomic_DNA"/>
</dbReference>
<protein>
    <submittedName>
        <fullName evidence="2">ROK family protein</fullName>
    </submittedName>
</protein>
<dbReference type="SUPFAM" id="SSF46785">
    <property type="entry name" value="Winged helix' DNA-binding domain"/>
    <property type="match status" value="1"/>
</dbReference>
<dbReference type="RefSeq" id="WP_263339429.1">
    <property type="nucleotide sequence ID" value="NZ_JAGSYH010000005.1"/>
</dbReference>
<dbReference type="InterPro" id="IPR049874">
    <property type="entry name" value="ROK_cs"/>
</dbReference>
<dbReference type="Gene3D" id="3.30.420.40">
    <property type="match status" value="2"/>
</dbReference>
<comment type="similarity">
    <text evidence="1">Belongs to the ROK (NagC/XylR) family.</text>
</comment>
<dbReference type="SUPFAM" id="SSF53067">
    <property type="entry name" value="Actin-like ATPase domain"/>
    <property type="match status" value="1"/>
</dbReference>
<dbReference type="InterPro" id="IPR036390">
    <property type="entry name" value="WH_DNA-bd_sf"/>
</dbReference>
<dbReference type="Proteomes" id="UP001596091">
    <property type="component" value="Unassembled WGS sequence"/>
</dbReference>
<gene>
    <name evidence="2" type="ORF">ACFPT7_12270</name>
</gene>
<evidence type="ECO:0000313" key="3">
    <source>
        <dbReference type="Proteomes" id="UP001596091"/>
    </source>
</evidence>
<organism evidence="2 3">
    <name type="scientific">Acidicapsa dinghuensis</name>
    <dbReference type="NCBI Taxonomy" id="2218256"/>
    <lineage>
        <taxon>Bacteria</taxon>
        <taxon>Pseudomonadati</taxon>
        <taxon>Acidobacteriota</taxon>
        <taxon>Terriglobia</taxon>
        <taxon>Terriglobales</taxon>
        <taxon>Acidobacteriaceae</taxon>
        <taxon>Acidicapsa</taxon>
    </lineage>
</organism>
<dbReference type="InterPro" id="IPR043129">
    <property type="entry name" value="ATPase_NBD"/>
</dbReference>
<keyword evidence="3" id="KW-1185">Reference proteome</keyword>
<dbReference type="InterPro" id="IPR036388">
    <property type="entry name" value="WH-like_DNA-bd_sf"/>
</dbReference>
<proteinExistence type="inferred from homology"/>
<dbReference type="PANTHER" id="PTHR18964">
    <property type="entry name" value="ROK (REPRESSOR, ORF, KINASE) FAMILY"/>
    <property type="match status" value="1"/>
</dbReference>
<dbReference type="Pfam" id="PF00480">
    <property type="entry name" value="ROK"/>
    <property type="match status" value="1"/>
</dbReference>
<evidence type="ECO:0000313" key="2">
    <source>
        <dbReference type="EMBL" id="MFC5863072.1"/>
    </source>
</evidence>
<dbReference type="InterPro" id="IPR000600">
    <property type="entry name" value="ROK"/>
</dbReference>
<comment type="caution">
    <text evidence="2">The sequence shown here is derived from an EMBL/GenBank/DDBJ whole genome shotgun (WGS) entry which is preliminary data.</text>
</comment>
<dbReference type="Gene3D" id="1.10.10.10">
    <property type="entry name" value="Winged helix-like DNA-binding domain superfamily/Winged helix DNA-binding domain"/>
    <property type="match status" value="1"/>
</dbReference>
<name>A0ABW1EGW3_9BACT</name>
<dbReference type="PROSITE" id="PS01125">
    <property type="entry name" value="ROK"/>
    <property type="match status" value="1"/>
</dbReference>
<sequence>MPTARLLMNNQESASNRIARQINRNLIFNHIRVRQPISRADLARASGLQRSTVSLIVEELLADRWIEEGSIGHIPRGRKPTFLHLNDKRVVLTLDVHPTQIALAVIAISGKVVAEDLLTLPSDPSKVIATIVRHVRRLITTHAELTFEGIGMSLPGRFNPSIETSIFAPNIPWPLGQLKARLEAATGLPTAADNVANACALSEVWFGYSAAQSNLVAVNVSEGIGAGIFANGQLLRGEGGVAGEFGHIQIDPKGPICGCGGKGCLETIASNRAGLRYYAQIARHELQSFDNLLELVRNGDRNALKALDLMCQALGRGMHMIALAVAPGEIVIVGDITTLWDIAGPRIEAEMRSYPLVLAPKLRPALEGNKARLRSGVALVMSSKRV</sequence>